<evidence type="ECO:0000313" key="3">
    <source>
        <dbReference type="Proteomes" id="UP000244225"/>
    </source>
</evidence>
<evidence type="ECO:0000259" key="1">
    <source>
        <dbReference type="Pfam" id="PF04480"/>
    </source>
</evidence>
<evidence type="ECO:0000313" key="2">
    <source>
        <dbReference type="EMBL" id="PTX19655.1"/>
    </source>
</evidence>
<accession>A0A2T5YK27</accession>
<dbReference type="RefSeq" id="WP_108211747.1">
    <property type="nucleotide sequence ID" value="NZ_QBKI01000004.1"/>
</dbReference>
<keyword evidence="2" id="KW-0255">Endonuclease</keyword>
<protein>
    <submittedName>
        <fullName evidence="2">Very-short-patch-repair endonuclease</fullName>
    </submittedName>
</protein>
<dbReference type="Pfam" id="PF04480">
    <property type="entry name" value="DUF559"/>
    <property type="match status" value="1"/>
</dbReference>
<reference evidence="2 3" key="1">
    <citation type="submission" date="2018-04" db="EMBL/GenBank/DDBJ databases">
        <title>Genomic Encyclopedia of Archaeal and Bacterial Type Strains, Phase II (KMG-II): from individual species to whole genera.</title>
        <authorList>
            <person name="Goeker M."/>
        </authorList>
    </citation>
    <scope>NUCLEOTIDE SEQUENCE [LARGE SCALE GENOMIC DNA]</scope>
    <source>
        <strain evidence="2 3">DSM 100162</strain>
    </source>
</reference>
<comment type="caution">
    <text evidence="2">The sequence shown here is derived from an EMBL/GenBank/DDBJ whole genome shotgun (WGS) entry which is preliminary data.</text>
</comment>
<dbReference type="Proteomes" id="UP000244225">
    <property type="component" value="Unassembled WGS sequence"/>
</dbReference>
<dbReference type="CDD" id="cd01038">
    <property type="entry name" value="Endonuclease_DUF559"/>
    <property type="match status" value="1"/>
</dbReference>
<dbReference type="PANTHER" id="PTHR38590">
    <property type="entry name" value="BLL0828 PROTEIN"/>
    <property type="match status" value="1"/>
</dbReference>
<dbReference type="InterPro" id="IPR047216">
    <property type="entry name" value="Endonuclease_DUF559_bact"/>
</dbReference>
<dbReference type="EMBL" id="QBKI01000004">
    <property type="protein sequence ID" value="PTX19655.1"/>
    <property type="molecule type" value="Genomic_DNA"/>
</dbReference>
<dbReference type="GO" id="GO:0004519">
    <property type="term" value="F:endonuclease activity"/>
    <property type="evidence" value="ECO:0007669"/>
    <property type="project" value="UniProtKB-KW"/>
</dbReference>
<feature type="domain" description="DUF559" evidence="1">
    <location>
        <begin position="12"/>
        <end position="116"/>
    </location>
</feature>
<dbReference type="InterPro" id="IPR011335">
    <property type="entry name" value="Restrct_endonuc-II-like"/>
</dbReference>
<name>A0A2T5YK27_9BACT</name>
<dbReference type="PANTHER" id="PTHR38590:SF1">
    <property type="entry name" value="BLL0828 PROTEIN"/>
    <property type="match status" value="1"/>
</dbReference>
<dbReference type="AlphaFoldDB" id="A0A2T5YK27"/>
<keyword evidence="2" id="KW-0378">Hydrolase</keyword>
<keyword evidence="2" id="KW-0540">Nuclease</keyword>
<proteinExistence type="predicted"/>
<organism evidence="2 3">
    <name type="scientific">Pontibacter mucosus</name>
    <dbReference type="NCBI Taxonomy" id="1649266"/>
    <lineage>
        <taxon>Bacteria</taxon>
        <taxon>Pseudomonadati</taxon>
        <taxon>Bacteroidota</taxon>
        <taxon>Cytophagia</taxon>
        <taxon>Cytophagales</taxon>
        <taxon>Hymenobacteraceae</taxon>
        <taxon>Pontibacter</taxon>
    </lineage>
</organism>
<dbReference type="SUPFAM" id="SSF52980">
    <property type="entry name" value="Restriction endonuclease-like"/>
    <property type="match status" value="1"/>
</dbReference>
<sequence>MKQQIIPYKPYLKELAKQLRQNSTLSEVILWNELKSHQLLGYDFDRQKPLDNFIVDFYCKELLLAIEVDGDSHDYSLEEDTKRQAALEKLGVRFLRFSDKEVKQELRNVLQTIETWIRANQKHKTHP</sequence>
<dbReference type="Gene3D" id="3.40.960.10">
    <property type="entry name" value="VSR Endonuclease"/>
    <property type="match status" value="1"/>
</dbReference>
<keyword evidence="3" id="KW-1185">Reference proteome</keyword>
<dbReference type="OrthoDB" id="9798754at2"/>
<dbReference type="InterPro" id="IPR007569">
    <property type="entry name" value="DUF559"/>
</dbReference>
<gene>
    <name evidence="2" type="ORF">C8N40_104388</name>
</gene>